<dbReference type="PROSITE" id="PS50835">
    <property type="entry name" value="IG_LIKE"/>
    <property type="match status" value="1"/>
</dbReference>
<dbReference type="AlphaFoldDB" id="A0A158QI02"/>
<dbReference type="InterPro" id="IPR013106">
    <property type="entry name" value="Ig_V-set"/>
</dbReference>
<evidence type="ECO:0000313" key="4">
    <source>
        <dbReference type="WBParaSite" id="HNAJ_0000842301-mRNA-1"/>
    </source>
</evidence>
<dbReference type="GO" id="GO:0032589">
    <property type="term" value="C:neuron projection membrane"/>
    <property type="evidence" value="ECO:0007669"/>
    <property type="project" value="TreeGrafter"/>
</dbReference>
<dbReference type="OrthoDB" id="190835at2759"/>
<dbReference type="GO" id="GO:0050808">
    <property type="term" value="P:synapse organization"/>
    <property type="evidence" value="ECO:0007669"/>
    <property type="project" value="TreeGrafter"/>
</dbReference>
<reference evidence="4" key="1">
    <citation type="submission" date="2016-04" db="UniProtKB">
        <authorList>
            <consortium name="WormBaseParasite"/>
        </authorList>
    </citation>
    <scope>IDENTIFICATION</scope>
</reference>
<dbReference type="SMART" id="SM00409">
    <property type="entry name" value="IG"/>
    <property type="match status" value="1"/>
</dbReference>
<protein>
    <submittedName>
        <fullName evidence="4">Ig-like domain-containing protein</fullName>
    </submittedName>
</protein>
<dbReference type="STRING" id="102285.A0A158QI02"/>
<dbReference type="WBParaSite" id="HNAJ_0000842301-mRNA-1">
    <property type="protein sequence ID" value="HNAJ_0000842301-mRNA-1"/>
    <property type="gene ID" value="HNAJ_0000842301"/>
</dbReference>
<dbReference type="InterPro" id="IPR037448">
    <property type="entry name" value="Zig-8"/>
</dbReference>
<evidence type="ECO:0000313" key="2">
    <source>
        <dbReference type="EMBL" id="VDO04369.1"/>
    </source>
</evidence>
<gene>
    <name evidence="2" type="ORF">HNAJ_LOCUS8419</name>
</gene>
<feature type="domain" description="Ig-like" evidence="1">
    <location>
        <begin position="9"/>
        <end position="109"/>
    </location>
</feature>
<accession>A0A158QI02</accession>
<dbReference type="EMBL" id="UZAE01012287">
    <property type="protein sequence ID" value="VDO04369.1"/>
    <property type="molecule type" value="Genomic_DNA"/>
</dbReference>
<dbReference type="InterPro" id="IPR013783">
    <property type="entry name" value="Ig-like_fold"/>
</dbReference>
<dbReference type="Gene3D" id="2.60.40.10">
    <property type="entry name" value="Immunoglobulins"/>
    <property type="match status" value="1"/>
</dbReference>
<evidence type="ECO:0000313" key="3">
    <source>
        <dbReference type="Proteomes" id="UP000278807"/>
    </source>
</evidence>
<sequence length="128" mass="14694">MSRQKLFAPCFNASFPTSLTVEEGKNVILPCVVHNVDFNNTVMSWWKERALREIAVGDNISDRRFSIDKSIRGGWSLRITNVSLLDSGVYICQINSKQLREKFIYLSVTGKNIHQLFIPNVTKVFHTF</sequence>
<dbReference type="SMART" id="SM00406">
    <property type="entry name" value="IGv"/>
    <property type="match status" value="1"/>
</dbReference>
<organism evidence="4">
    <name type="scientific">Rodentolepis nana</name>
    <name type="common">Dwarf tapeworm</name>
    <name type="synonym">Hymenolepis nana</name>
    <dbReference type="NCBI Taxonomy" id="102285"/>
    <lineage>
        <taxon>Eukaryota</taxon>
        <taxon>Metazoa</taxon>
        <taxon>Spiralia</taxon>
        <taxon>Lophotrochozoa</taxon>
        <taxon>Platyhelminthes</taxon>
        <taxon>Cestoda</taxon>
        <taxon>Eucestoda</taxon>
        <taxon>Cyclophyllidea</taxon>
        <taxon>Hymenolepididae</taxon>
        <taxon>Rodentolepis</taxon>
    </lineage>
</organism>
<dbReference type="SUPFAM" id="SSF48726">
    <property type="entry name" value="Immunoglobulin"/>
    <property type="match status" value="1"/>
</dbReference>
<dbReference type="Pfam" id="PF07686">
    <property type="entry name" value="V-set"/>
    <property type="match status" value="1"/>
</dbReference>
<proteinExistence type="predicted"/>
<dbReference type="PANTHER" id="PTHR23279:SF36">
    <property type="entry name" value="DEFECTIVE PROBOSCIS EXTENSION RESPONSE 9, ISOFORM A"/>
    <property type="match status" value="1"/>
</dbReference>
<dbReference type="CDD" id="cd00099">
    <property type="entry name" value="IgV"/>
    <property type="match status" value="1"/>
</dbReference>
<dbReference type="Proteomes" id="UP000278807">
    <property type="component" value="Unassembled WGS sequence"/>
</dbReference>
<keyword evidence="3" id="KW-1185">Reference proteome</keyword>
<dbReference type="InterPro" id="IPR007110">
    <property type="entry name" value="Ig-like_dom"/>
</dbReference>
<dbReference type="PANTHER" id="PTHR23279">
    <property type="entry name" value="DEFECTIVE PROBOSCIS EXTENSION RESPONSE DPR -RELATED"/>
    <property type="match status" value="1"/>
</dbReference>
<reference evidence="2 3" key="2">
    <citation type="submission" date="2018-11" db="EMBL/GenBank/DDBJ databases">
        <authorList>
            <consortium name="Pathogen Informatics"/>
        </authorList>
    </citation>
    <scope>NUCLEOTIDE SEQUENCE [LARGE SCALE GENOMIC DNA]</scope>
</reference>
<evidence type="ECO:0000259" key="1">
    <source>
        <dbReference type="PROSITE" id="PS50835"/>
    </source>
</evidence>
<name>A0A158QI02_RODNA</name>
<dbReference type="InterPro" id="IPR036179">
    <property type="entry name" value="Ig-like_dom_sf"/>
</dbReference>
<dbReference type="InterPro" id="IPR003599">
    <property type="entry name" value="Ig_sub"/>
</dbReference>